<evidence type="ECO:0000313" key="12">
    <source>
        <dbReference type="EMBL" id="ELV14008.1"/>
    </source>
</evidence>
<dbReference type="InterPro" id="IPR013083">
    <property type="entry name" value="Znf_RING/FYVE/PHD"/>
</dbReference>
<feature type="compositionally biased region" description="Basic and acidic residues" evidence="10">
    <location>
        <begin position="257"/>
        <end position="276"/>
    </location>
</feature>
<name>L8YC80_TUPCH</name>
<evidence type="ECO:0000256" key="7">
    <source>
        <dbReference type="ARBA" id="ARBA00022843"/>
    </source>
</evidence>
<feature type="compositionally biased region" description="Low complexity" evidence="10">
    <location>
        <begin position="134"/>
        <end position="143"/>
    </location>
</feature>
<evidence type="ECO:0000256" key="10">
    <source>
        <dbReference type="SAM" id="MobiDB-lite"/>
    </source>
</evidence>
<dbReference type="eggNOG" id="ENOG502QSNS">
    <property type="taxonomic scope" value="Eukaryota"/>
</dbReference>
<dbReference type="AlphaFoldDB" id="L8YC80"/>
<dbReference type="GO" id="GO:0006357">
    <property type="term" value="P:regulation of transcription by RNA polymerase II"/>
    <property type="evidence" value="ECO:0007669"/>
    <property type="project" value="TreeGrafter"/>
</dbReference>
<evidence type="ECO:0000259" key="11">
    <source>
        <dbReference type="PROSITE" id="PS51805"/>
    </source>
</evidence>
<dbReference type="InParanoid" id="L8YC80"/>
<feature type="region of interest" description="Disordered" evidence="10">
    <location>
        <begin position="121"/>
        <end position="143"/>
    </location>
</feature>
<evidence type="ECO:0000256" key="8">
    <source>
        <dbReference type="ARBA" id="ARBA00023159"/>
    </source>
</evidence>
<dbReference type="GO" id="GO:0005634">
    <property type="term" value="C:nucleus"/>
    <property type="evidence" value="ECO:0007669"/>
    <property type="project" value="UniProtKB-SubCell"/>
</dbReference>
<comment type="subcellular location">
    <subcellularLocation>
        <location evidence="1">Nucleus</location>
    </subcellularLocation>
</comment>
<evidence type="ECO:0000256" key="2">
    <source>
        <dbReference type="ARBA" id="ARBA00022499"/>
    </source>
</evidence>
<protein>
    <submittedName>
        <fullName evidence="12">Retinoic acid-induced protein 1</fullName>
    </submittedName>
</protein>
<evidence type="ECO:0000256" key="1">
    <source>
        <dbReference type="ARBA" id="ARBA00004123"/>
    </source>
</evidence>
<dbReference type="STRING" id="246437.L8YC80"/>
<dbReference type="FunFam" id="3.30.40.10:FF:000116">
    <property type="entry name" value="Transcription factor 20 (AR1)"/>
    <property type="match status" value="1"/>
</dbReference>
<accession>L8YC80</accession>
<dbReference type="EMBL" id="KB359564">
    <property type="protein sequence ID" value="ELV14008.1"/>
    <property type="molecule type" value="Genomic_DNA"/>
</dbReference>
<gene>
    <name evidence="12" type="ORF">TREES_T100005679</name>
</gene>
<keyword evidence="9" id="KW-0539">Nucleus</keyword>
<feature type="region of interest" description="Disordered" evidence="10">
    <location>
        <begin position="1"/>
        <end position="38"/>
    </location>
</feature>
<keyword evidence="4" id="KW-0479">Metal-binding</keyword>
<evidence type="ECO:0000256" key="6">
    <source>
        <dbReference type="ARBA" id="ARBA00022833"/>
    </source>
</evidence>
<dbReference type="InterPro" id="IPR052440">
    <property type="entry name" value="Trans_Reg/Chrom_Remod"/>
</dbReference>
<dbReference type="Pfam" id="PF13771">
    <property type="entry name" value="zf-HC5HC2H"/>
    <property type="match status" value="1"/>
</dbReference>
<feature type="domain" description="PHD-type" evidence="11">
    <location>
        <begin position="245"/>
        <end position="367"/>
    </location>
</feature>
<dbReference type="SMART" id="SM00249">
    <property type="entry name" value="PHD"/>
    <property type="match status" value="1"/>
</dbReference>
<keyword evidence="5" id="KW-0863">Zinc-finger</keyword>
<feature type="region of interest" description="Disordered" evidence="10">
    <location>
        <begin position="51"/>
        <end position="99"/>
    </location>
</feature>
<proteinExistence type="predicted"/>
<reference evidence="13" key="2">
    <citation type="journal article" date="2013" name="Nat. Commun.">
        <title>Genome of the Chinese tree shrew.</title>
        <authorList>
            <person name="Fan Y."/>
            <person name="Huang Z.Y."/>
            <person name="Cao C.C."/>
            <person name="Chen C.S."/>
            <person name="Chen Y.X."/>
            <person name="Fan D.D."/>
            <person name="He J."/>
            <person name="Hou H.L."/>
            <person name="Hu L."/>
            <person name="Hu X.T."/>
            <person name="Jiang X.T."/>
            <person name="Lai R."/>
            <person name="Lang Y.S."/>
            <person name="Liang B."/>
            <person name="Liao S.G."/>
            <person name="Mu D."/>
            <person name="Ma Y.Y."/>
            <person name="Niu Y.Y."/>
            <person name="Sun X.Q."/>
            <person name="Xia J.Q."/>
            <person name="Xiao J."/>
            <person name="Xiong Z.Q."/>
            <person name="Xu L."/>
            <person name="Yang L."/>
            <person name="Zhang Y."/>
            <person name="Zhao W."/>
            <person name="Zhao X.D."/>
            <person name="Zheng Y.T."/>
            <person name="Zhou J.M."/>
            <person name="Zhu Y.B."/>
            <person name="Zhang G.J."/>
            <person name="Wang J."/>
            <person name="Yao Y.G."/>
        </authorList>
    </citation>
    <scope>NUCLEOTIDE SEQUENCE [LARGE SCALE GENOMIC DNA]</scope>
</reference>
<sequence>MQSFRERCGFHGKQQNYQQTSQETSRLENYRQPSQAGLSCDRQRLLAKDYYNPQPYPGYEGGAGTPSGTVATEKYHRGSKALPSISAGKGRRPASRTPAFSPFVRVEKRDAFTTICTVVNVPGDEPKPHRKPFSSASSSSSSSSFSMDAAGASLAMLPGGSVLQPRPSLPLSSTMHLGPVVSKALSTSCLVCCLCQNPANFKDLGDLCGPYYPEHCLPKKKPKLKEKVRPEGTWPAAHQCPGPGAPAAELLLKRGDAGEEAPADKSRKHECGKEAPAEPGGDPQEHWLHEACAVWAGGVYLVAGKLFGLQEAMKVAVDVMCSSCQEAGATIGCCHKGCVHTYHYPCASDAGCVFMEENFSLKCPKHKVGDRTCWGGGETGKGEGRGPPGPVVQLRFSVPLPGASPYSRP</sequence>
<dbReference type="Proteomes" id="UP000011518">
    <property type="component" value="Unassembled WGS sequence"/>
</dbReference>
<evidence type="ECO:0000256" key="4">
    <source>
        <dbReference type="ARBA" id="ARBA00022723"/>
    </source>
</evidence>
<evidence type="ECO:0000256" key="5">
    <source>
        <dbReference type="ARBA" id="ARBA00022771"/>
    </source>
</evidence>
<dbReference type="InterPro" id="IPR034732">
    <property type="entry name" value="EPHD"/>
</dbReference>
<evidence type="ECO:0000256" key="3">
    <source>
        <dbReference type="ARBA" id="ARBA00022553"/>
    </source>
</evidence>
<keyword evidence="2" id="KW-1017">Isopeptide bond</keyword>
<organism evidence="12 13">
    <name type="scientific">Tupaia chinensis</name>
    <name type="common">Chinese tree shrew</name>
    <name type="synonym">Tupaia belangeri chinensis</name>
    <dbReference type="NCBI Taxonomy" id="246437"/>
    <lineage>
        <taxon>Eukaryota</taxon>
        <taxon>Metazoa</taxon>
        <taxon>Chordata</taxon>
        <taxon>Craniata</taxon>
        <taxon>Vertebrata</taxon>
        <taxon>Euteleostomi</taxon>
        <taxon>Mammalia</taxon>
        <taxon>Eutheria</taxon>
        <taxon>Euarchontoglires</taxon>
        <taxon>Scandentia</taxon>
        <taxon>Tupaiidae</taxon>
        <taxon>Tupaia</taxon>
    </lineage>
</organism>
<evidence type="ECO:0000256" key="9">
    <source>
        <dbReference type="ARBA" id="ARBA00023242"/>
    </source>
</evidence>
<keyword evidence="13" id="KW-1185">Reference proteome</keyword>
<evidence type="ECO:0000313" key="13">
    <source>
        <dbReference type="Proteomes" id="UP000011518"/>
    </source>
</evidence>
<keyword evidence="8" id="KW-0010">Activator</keyword>
<dbReference type="InterPro" id="IPR001965">
    <property type="entry name" value="Znf_PHD"/>
</dbReference>
<dbReference type="PROSITE" id="PS51805">
    <property type="entry name" value="EPHD"/>
    <property type="match status" value="1"/>
</dbReference>
<dbReference type="GO" id="GO:0032922">
    <property type="term" value="P:circadian regulation of gene expression"/>
    <property type="evidence" value="ECO:0007669"/>
    <property type="project" value="TreeGrafter"/>
</dbReference>
<dbReference type="GO" id="GO:0008270">
    <property type="term" value="F:zinc ion binding"/>
    <property type="evidence" value="ECO:0007669"/>
    <property type="project" value="UniProtKB-KW"/>
</dbReference>
<keyword evidence="6" id="KW-0862">Zinc</keyword>
<keyword evidence="3" id="KW-0597">Phosphoprotein</keyword>
<dbReference type="PANTHER" id="PTHR14955">
    <property type="entry name" value="RETINOIC ACID INDUCED 1/TRANSCRIPTION FACTOR 20"/>
    <property type="match status" value="1"/>
</dbReference>
<feature type="region of interest" description="Disordered" evidence="10">
    <location>
        <begin position="257"/>
        <end position="283"/>
    </location>
</feature>
<feature type="compositionally biased region" description="Polar residues" evidence="10">
    <location>
        <begin position="13"/>
        <end position="24"/>
    </location>
</feature>
<dbReference type="PANTHER" id="PTHR14955:SF6">
    <property type="entry name" value="RETINOIC ACID-INDUCED PROTEIN 1"/>
    <property type="match status" value="1"/>
</dbReference>
<feature type="region of interest" description="Disordered" evidence="10">
    <location>
        <begin position="377"/>
        <end position="409"/>
    </location>
</feature>
<keyword evidence="7" id="KW-0832">Ubl conjugation</keyword>
<dbReference type="Gene3D" id="3.30.40.10">
    <property type="entry name" value="Zinc/RING finger domain, C3HC4 (zinc finger)"/>
    <property type="match status" value="1"/>
</dbReference>
<reference evidence="13" key="1">
    <citation type="submission" date="2012-07" db="EMBL/GenBank/DDBJ databases">
        <title>Genome of the Chinese tree shrew, a rising model animal genetically related to primates.</title>
        <authorList>
            <person name="Zhang G."/>
            <person name="Fan Y."/>
            <person name="Yao Y."/>
            <person name="Huang Z."/>
        </authorList>
    </citation>
    <scope>NUCLEOTIDE SEQUENCE [LARGE SCALE GENOMIC DNA]</scope>
</reference>